<organism evidence="1 2">
    <name type="scientific">Ruminococcus albus (strain ATCC 27210 / DSM 20455 / JCM 14654 / NCDO 2250 / 7)</name>
    <dbReference type="NCBI Taxonomy" id="697329"/>
    <lineage>
        <taxon>Bacteria</taxon>
        <taxon>Bacillati</taxon>
        <taxon>Bacillota</taxon>
        <taxon>Clostridia</taxon>
        <taxon>Eubacteriales</taxon>
        <taxon>Oscillospiraceae</taxon>
        <taxon>Ruminococcus</taxon>
    </lineage>
</organism>
<dbReference type="EMBL" id="CP002404">
    <property type="protein sequence ID" value="ADU24007.1"/>
    <property type="molecule type" value="Genomic_DNA"/>
</dbReference>
<sequence length="171" mass="20269">MSYHVWSVDGYGFDVSNTINNLTLEKWSLLKENIRLFWEEKKPYSDEDYPEAKNFFNIPVDVNDIKQDIQNARELFSEYESPFYCLYGFDDLVAEIFVWLWQKNGHIEDLVEIVIDEFTDSHTYWLLGMVYPWRKVEKFDSKEDCRNAIIKSMKGFVEAGNVNFESIEQGG</sequence>
<evidence type="ECO:0000313" key="2">
    <source>
        <dbReference type="Proteomes" id="UP000006919"/>
    </source>
</evidence>
<dbReference type="Proteomes" id="UP000006919">
    <property type="component" value="Plasmid pRUMAL01"/>
</dbReference>
<reference evidence="2" key="1">
    <citation type="journal article" date="2011" name="J. Bacteriol.">
        <title>Complete genome of the cellulolytic ruminal bacterium Ruminococcus albus 7.</title>
        <authorList>
            <person name="Suen G."/>
            <person name="Stevenson D.M."/>
            <person name="Bruce D.C."/>
            <person name="Chertkov O."/>
            <person name="Copeland A."/>
            <person name="Cheng J.F."/>
            <person name="Detter C."/>
            <person name="Detter J.C."/>
            <person name="Goodwin L.A."/>
            <person name="Han C.S."/>
            <person name="Hauser L.J."/>
            <person name="Ivanova N.N."/>
            <person name="Kyrpides N.C."/>
            <person name="Land M.L."/>
            <person name="Lapidus A."/>
            <person name="Lucas S."/>
            <person name="Ovchinnikova G."/>
            <person name="Pitluck S."/>
            <person name="Tapia R."/>
            <person name="Woyke T."/>
            <person name="Boyum J."/>
            <person name="Mead D."/>
            <person name="Weimer P.J."/>
        </authorList>
    </citation>
    <scope>NUCLEOTIDE SEQUENCE [LARGE SCALE GENOMIC DNA]</scope>
    <source>
        <strain evidence="2">ATCC 27210 / DSM 20455 / JCM 14654 / NCDO 2250 / 7</strain>
        <plasmid evidence="2">pRUMAL01</plasmid>
    </source>
</reference>
<keyword evidence="1" id="KW-0614">Plasmid</keyword>
<dbReference type="RefSeq" id="WP_013483556.1">
    <property type="nucleotide sequence ID" value="NC_014824.1"/>
</dbReference>
<dbReference type="KEGG" id="ral:Rumal_3566"/>
<proteinExistence type="predicted"/>
<name>E6UK11_RUMA7</name>
<dbReference type="AlphaFoldDB" id="E6UK11"/>
<protein>
    <submittedName>
        <fullName evidence="1">Uncharacterized protein</fullName>
    </submittedName>
</protein>
<dbReference type="HOGENOM" id="CLU_1561751_0_0_9"/>
<accession>E6UK11</accession>
<gene>
    <name evidence="1" type="ordered locus">Rumal_3566</name>
</gene>
<evidence type="ECO:0000313" key="1">
    <source>
        <dbReference type="EMBL" id="ADU24007.1"/>
    </source>
</evidence>
<geneLocation type="plasmid" evidence="1 2">
    <name>pRUMAL01</name>
</geneLocation>